<dbReference type="InterPro" id="IPR027417">
    <property type="entry name" value="P-loop_NTPase"/>
</dbReference>
<dbReference type="Proteomes" id="UP000750197">
    <property type="component" value="Unassembled WGS sequence"/>
</dbReference>
<dbReference type="SUPFAM" id="SSF47364">
    <property type="entry name" value="Domain of the SRP/SRP receptor G-proteins"/>
    <property type="match status" value="1"/>
</dbReference>
<dbReference type="SMART" id="SM00963">
    <property type="entry name" value="SRP54_N"/>
    <property type="match status" value="1"/>
</dbReference>
<dbReference type="GO" id="GO:0003924">
    <property type="term" value="F:GTPase activity"/>
    <property type="evidence" value="ECO:0007669"/>
    <property type="project" value="InterPro"/>
</dbReference>
<evidence type="ECO:0000313" key="6">
    <source>
        <dbReference type="Proteomes" id="UP000750197"/>
    </source>
</evidence>
<dbReference type="PANTHER" id="PTHR11564">
    <property type="entry name" value="SIGNAL RECOGNITION PARTICLE 54K PROTEIN SRP54"/>
    <property type="match status" value="1"/>
</dbReference>
<dbReference type="InterPro" id="IPR042101">
    <property type="entry name" value="SRP54_N_sf"/>
</dbReference>
<gene>
    <name evidence="5" type="ORF">KIY12_00555</name>
</gene>
<name>A0A8J7YMN7_9ARCH</name>
<keyword evidence="2" id="KW-0547">Nucleotide-binding</keyword>
<dbReference type="InterPro" id="IPR000897">
    <property type="entry name" value="SRP54_GTPase_dom"/>
</dbReference>
<dbReference type="Pfam" id="PF02881">
    <property type="entry name" value="SRP54_N"/>
    <property type="match status" value="1"/>
</dbReference>
<accession>A0A8J7YMN7</accession>
<comment type="caution">
    <text evidence="5">The sequence shown here is derived from an EMBL/GenBank/DDBJ whole genome shotgun (WGS) entry which is preliminary data.</text>
</comment>
<evidence type="ECO:0000256" key="2">
    <source>
        <dbReference type="ARBA" id="ARBA00022741"/>
    </source>
</evidence>
<dbReference type="Gene3D" id="1.20.120.140">
    <property type="entry name" value="Signal recognition particle SRP54, nucleotide-binding domain"/>
    <property type="match status" value="1"/>
</dbReference>
<dbReference type="InterPro" id="IPR022941">
    <property type="entry name" value="SRP54"/>
</dbReference>
<evidence type="ECO:0000259" key="4">
    <source>
        <dbReference type="SMART" id="SM00963"/>
    </source>
</evidence>
<dbReference type="EMBL" id="JAHEAC010000002">
    <property type="protein sequence ID" value="MBX8643215.1"/>
    <property type="molecule type" value="Genomic_DNA"/>
</dbReference>
<protein>
    <submittedName>
        <fullName evidence="5">Signal recognition particle receptor subunit alpha</fullName>
    </submittedName>
</protein>
<keyword evidence="5" id="KW-0675">Receptor</keyword>
<dbReference type="Pfam" id="PF00448">
    <property type="entry name" value="SRP54"/>
    <property type="match status" value="1"/>
</dbReference>
<evidence type="ECO:0000256" key="1">
    <source>
        <dbReference type="ARBA" id="ARBA00004496"/>
    </source>
</evidence>
<keyword evidence="3" id="KW-0342">GTP-binding</keyword>
<evidence type="ECO:0000313" key="5">
    <source>
        <dbReference type="EMBL" id="MBX8643215.1"/>
    </source>
</evidence>
<feature type="non-terminal residue" evidence="5">
    <location>
        <position position="142"/>
    </location>
</feature>
<dbReference type="Gene3D" id="3.40.50.300">
    <property type="entry name" value="P-loop containing nucleotide triphosphate hydrolases"/>
    <property type="match status" value="1"/>
</dbReference>
<dbReference type="GO" id="GO:0048500">
    <property type="term" value="C:signal recognition particle"/>
    <property type="evidence" value="ECO:0007669"/>
    <property type="project" value="InterPro"/>
</dbReference>
<dbReference type="InterPro" id="IPR036225">
    <property type="entry name" value="SRP/SRP_N"/>
</dbReference>
<dbReference type="InterPro" id="IPR013822">
    <property type="entry name" value="Signal_recog_particl_SRP54_hlx"/>
</dbReference>
<sequence>MVLDALGESLRSVIKRITGSANIDEKFLKEIVRDIQRALLQADVNVNLVMSLTKKLEQRALNEKVPAGGSLREHVIKIIYEELASILGESRQLPKEKQTIMLVGLYGQGKTTTAGKLARFLSKRGLSVGLIAADVHRPAAYD</sequence>
<dbReference type="SUPFAM" id="SSF52540">
    <property type="entry name" value="P-loop containing nucleoside triphosphate hydrolases"/>
    <property type="match status" value="1"/>
</dbReference>
<comment type="subcellular location">
    <subcellularLocation>
        <location evidence="1">Cytoplasm</location>
    </subcellularLocation>
</comment>
<proteinExistence type="predicted"/>
<organism evidence="5 6">
    <name type="scientific">Candidatus Sysuiplasma superficiale</name>
    <dbReference type="NCBI Taxonomy" id="2823368"/>
    <lineage>
        <taxon>Archaea</taxon>
        <taxon>Methanobacteriati</taxon>
        <taxon>Thermoplasmatota</taxon>
        <taxon>Thermoplasmata</taxon>
        <taxon>Candidatus Sysuiplasmatales</taxon>
        <taxon>Candidatus Sysuiplasmataceae</taxon>
        <taxon>Candidatus Sysuiplasma</taxon>
    </lineage>
</organism>
<feature type="domain" description="Signal recognition particle SRP54 helical bundle" evidence="4">
    <location>
        <begin position="2"/>
        <end position="87"/>
    </location>
</feature>
<dbReference type="AlphaFoldDB" id="A0A8J7YMN7"/>
<dbReference type="GO" id="GO:0006614">
    <property type="term" value="P:SRP-dependent cotranslational protein targeting to membrane"/>
    <property type="evidence" value="ECO:0007669"/>
    <property type="project" value="InterPro"/>
</dbReference>
<evidence type="ECO:0000256" key="3">
    <source>
        <dbReference type="ARBA" id="ARBA00023134"/>
    </source>
</evidence>
<dbReference type="PANTHER" id="PTHR11564:SF5">
    <property type="entry name" value="SIGNAL RECOGNITION PARTICLE SUBUNIT SRP54"/>
    <property type="match status" value="1"/>
</dbReference>
<dbReference type="GO" id="GO:0005525">
    <property type="term" value="F:GTP binding"/>
    <property type="evidence" value="ECO:0007669"/>
    <property type="project" value="UniProtKB-KW"/>
</dbReference>
<reference evidence="5" key="1">
    <citation type="submission" date="2021-05" db="EMBL/GenBank/DDBJ databases">
        <title>Genomic insights into ecological role and evolution of a novel Thermoplasmata order Candidatus Sysuiplasmatales.</title>
        <authorList>
            <person name="Yuan Y."/>
        </authorList>
    </citation>
    <scope>NUCLEOTIDE SEQUENCE</scope>
    <source>
        <strain evidence="5">TUT19-bin139</strain>
    </source>
</reference>